<comment type="caution">
    <text evidence="6">The sequence shown here is derived from an EMBL/GenBank/DDBJ whole genome shotgun (WGS) entry which is preliminary data.</text>
</comment>
<sequence length="156" mass="16497">MTVSGQPVGPKTFAELVELKQNIKLPLIIKGVMDIEDALKCAEAEIDGIVVSNHGGRVLDHTPGTAEVLPGIRDAVGNRMTIFVDGGIRTGFDVLKMLALGADAVLLGRPITQAGAGGAEGIAFLLKYLQAELEAAMIMTGVQDLSKITRDIIYKK</sequence>
<dbReference type="GO" id="GO:0016491">
    <property type="term" value="F:oxidoreductase activity"/>
    <property type="evidence" value="ECO:0007669"/>
    <property type="project" value="UniProtKB-KW"/>
</dbReference>
<name>A0A645AQJ0_9ZZZZ</name>
<dbReference type="PANTHER" id="PTHR10578">
    <property type="entry name" value="S -2-HYDROXY-ACID OXIDASE-RELATED"/>
    <property type="match status" value="1"/>
</dbReference>
<evidence type="ECO:0000313" key="6">
    <source>
        <dbReference type="EMBL" id="MPM55327.1"/>
    </source>
</evidence>
<comment type="cofactor">
    <cofactor evidence="1">
        <name>FMN</name>
        <dbReference type="ChEBI" id="CHEBI:58210"/>
    </cofactor>
</comment>
<evidence type="ECO:0000259" key="5">
    <source>
        <dbReference type="PROSITE" id="PS51349"/>
    </source>
</evidence>
<dbReference type="EMBL" id="VSSQ01015224">
    <property type="protein sequence ID" value="MPM55327.1"/>
    <property type="molecule type" value="Genomic_DNA"/>
</dbReference>
<dbReference type="Gene3D" id="3.20.20.70">
    <property type="entry name" value="Aldolase class I"/>
    <property type="match status" value="1"/>
</dbReference>
<feature type="domain" description="FMN hydroxy acid dehydrogenase" evidence="5">
    <location>
        <begin position="1"/>
        <end position="156"/>
    </location>
</feature>
<proteinExistence type="predicted"/>
<evidence type="ECO:0000256" key="1">
    <source>
        <dbReference type="ARBA" id="ARBA00001917"/>
    </source>
</evidence>
<keyword evidence="4 6" id="KW-0560">Oxidoreductase</keyword>
<dbReference type="Pfam" id="PF01070">
    <property type="entry name" value="FMN_dh"/>
    <property type="match status" value="1"/>
</dbReference>
<dbReference type="PROSITE" id="PS51349">
    <property type="entry name" value="FMN_HYDROXY_ACID_DH_2"/>
    <property type="match status" value="1"/>
</dbReference>
<accession>A0A645AQJ0</accession>
<dbReference type="SUPFAM" id="SSF51395">
    <property type="entry name" value="FMN-linked oxidoreductases"/>
    <property type="match status" value="1"/>
</dbReference>
<keyword evidence="2" id="KW-0285">Flavoprotein</keyword>
<evidence type="ECO:0000256" key="4">
    <source>
        <dbReference type="ARBA" id="ARBA00023002"/>
    </source>
</evidence>
<reference evidence="6" key="1">
    <citation type="submission" date="2019-08" db="EMBL/GenBank/DDBJ databases">
        <authorList>
            <person name="Kucharzyk K."/>
            <person name="Murdoch R.W."/>
            <person name="Higgins S."/>
            <person name="Loffler F."/>
        </authorList>
    </citation>
    <scope>NUCLEOTIDE SEQUENCE</scope>
</reference>
<evidence type="ECO:0000256" key="3">
    <source>
        <dbReference type="ARBA" id="ARBA00022643"/>
    </source>
</evidence>
<dbReference type="AlphaFoldDB" id="A0A645AQJ0"/>
<dbReference type="InterPro" id="IPR037396">
    <property type="entry name" value="FMN_HAD"/>
</dbReference>
<organism evidence="6">
    <name type="scientific">bioreactor metagenome</name>
    <dbReference type="NCBI Taxonomy" id="1076179"/>
    <lineage>
        <taxon>unclassified sequences</taxon>
        <taxon>metagenomes</taxon>
        <taxon>ecological metagenomes</taxon>
    </lineage>
</organism>
<dbReference type="EC" id="1.1.-.-" evidence="6"/>
<evidence type="ECO:0000256" key="2">
    <source>
        <dbReference type="ARBA" id="ARBA00022630"/>
    </source>
</evidence>
<dbReference type="PANTHER" id="PTHR10578:SF107">
    <property type="entry name" value="2-HYDROXYACID OXIDASE 1"/>
    <property type="match status" value="1"/>
</dbReference>
<protein>
    <submittedName>
        <fullName evidence="6">L-lactate dehydrogenase</fullName>
        <ecNumber evidence="6">1.1.-.-</ecNumber>
    </submittedName>
</protein>
<dbReference type="InterPro" id="IPR000262">
    <property type="entry name" value="FMN-dep_DH"/>
</dbReference>
<dbReference type="InterPro" id="IPR013785">
    <property type="entry name" value="Aldolase_TIM"/>
</dbReference>
<keyword evidence="3" id="KW-0288">FMN</keyword>
<gene>
    <name evidence="6" type="primary">lldD_8</name>
    <name evidence="6" type="ORF">SDC9_102121</name>
</gene>